<protein>
    <recommendedName>
        <fullName evidence="3">PepSY domain-containing protein</fullName>
    </recommendedName>
</protein>
<sequence>MSIELKNKNLILILTLAAILIGVSAFMFLTGRLDFLKKVFPEPAPTNEIVGQDAYSMALAKAQEWQLDAVLVYLSSGELNQRDRADSWVLIFVSPQNKQKGFQVEISQKQILSSKEIEYQSSGEIIPLSFAVTPEQAVEKVKAMSDYQGVEILSVDAVYGKGTKTWYWGVKTSKGTVSVEAK</sequence>
<dbReference type="Proteomes" id="UP000034224">
    <property type="component" value="Unassembled WGS sequence"/>
</dbReference>
<accession>A0A0G1W7A6</accession>
<proteinExistence type="predicted"/>
<organism evidence="1 2">
    <name type="scientific">Candidatus Jorgensenbacteria bacterium GW2011_GWB1_50_10</name>
    <dbReference type="NCBI Taxonomy" id="1618665"/>
    <lineage>
        <taxon>Bacteria</taxon>
        <taxon>Candidatus Joergenseniibacteriota</taxon>
    </lineage>
</organism>
<dbReference type="EMBL" id="LCQK01000008">
    <property type="protein sequence ID" value="KKW14490.1"/>
    <property type="molecule type" value="Genomic_DNA"/>
</dbReference>
<dbReference type="AlphaFoldDB" id="A0A0G1W7A6"/>
<evidence type="ECO:0000313" key="1">
    <source>
        <dbReference type="EMBL" id="KKW14490.1"/>
    </source>
</evidence>
<evidence type="ECO:0008006" key="3">
    <source>
        <dbReference type="Google" id="ProtNLM"/>
    </source>
</evidence>
<evidence type="ECO:0000313" key="2">
    <source>
        <dbReference type="Proteomes" id="UP000034224"/>
    </source>
</evidence>
<reference evidence="1 2" key="1">
    <citation type="journal article" date="2015" name="Nature">
        <title>rRNA introns, odd ribosomes, and small enigmatic genomes across a large radiation of phyla.</title>
        <authorList>
            <person name="Brown C.T."/>
            <person name="Hug L.A."/>
            <person name="Thomas B.C."/>
            <person name="Sharon I."/>
            <person name="Castelle C.J."/>
            <person name="Singh A."/>
            <person name="Wilkins M.J."/>
            <person name="Williams K.H."/>
            <person name="Banfield J.F."/>
        </authorList>
    </citation>
    <scope>NUCLEOTIDE SEQUENCE [LARGE SCALE GENOMIC DNA]</scope>
</reference>
<dbReference type="STRING" id="1618665.UY55_C0008G0005"/>
<name>A0A0G1W7A6_9BACT</name>
<gene>
    <name evidence="1" type="ORF">UY55_C0008G0005</name>
</gene>
<comment type="caution">
    <text evidence="1">The sequence shown here is derived from an EMBL/GenBank/DDBJ whole genome shotgun (WGS) entry which is preliminary data.</text>
</comment>